<keyword evidence="3" id="KW-0732">Signal</keyword>
<feature type="signal peptide" evidence="3">
    <location>
        <begin position="1"/>
        <end position="21"/>
    </location>
</feature>
<proteinExistence type="predicted"/>
<feature type="chain" id="PRO_5006630044" evidence="3">
    <location>
        <begin position="22"/>
        <end position="239"/>
    </location>
</feature>
<dbReference type="Pfam" id="PF13174">
    <property type="entry name" value="TPR_6"/>
    <property type="match status" value="1"/>
</dbReference>
<sequence length="239" mass="27546">MKKILFILLLTYLFVANFANASEAELQQKINEQNEKIDGLTSVVEGLNDKIQAFEEIVKNKDTQSEEETRNEKLIKDLAKMIDELDNKCVKKDELKAMLGTQKNLNEEAQSTVGLPSDKNKILEDAKAFFRNKNYQKAKEYFLELDKQNYKTAIADYYLGEISYYEKNYKDALYYYKKSAKLDSDASYVDTLLLHSGISLESTKDNVGAKKFYELIIEKYPQKPSAKIAKQHLDSLSKK</sequence>
<feature type="repeat" description="TPR" evidence="1">
    <location>
        <begin position="153"/>
        <end position="186"/>
    </location>
</feature>
<evidence type="ECO:0000313" key="4">
    <source>
        <dbReference type="EMBL" id="CUV66073.1"/>
    </source>
</evidence>
<evidence type="ECO:0000256" key="3">
    <source>
        <dbReference type="SAM" id="SignalP"/>
    </source>
</evidence>
<dbReference type="SUPFAM" id="SSF81901">
    <property type="entry name" value="HCP-like"/>
    <property type="match status" value="1"/>
</dbReference>
<gene>
    <name evidence="4" type="ORF">BN3087_570045</name>
</gene>
<dbReference type="EMBL" id="FAXN01000059">
    <property type="protein sequence ID" value="CUV66073.1"/>
    <property type="molecule type" value="Genomic_DNA"/>
</dbReference>
<keyword evidence="1" id="KW-0802">TPR repeat</keyword>
<keyword evidence="2" id="KW-0175">Coiled coil</keyword>
<protein>
    <submittedName>
        <fullName evidence="4">Uncharacterized protein</fullName>
    </submittedName>
</protein>
<dbReference type="InterPro" id="IPR019734">
    <property type="entry name" value="TPR_rpt"/>
</dbReference>
<evidence type="ECO:0000256" key="2">
    <source>
        <dbReference type="SAM" id="Coils"/>
    </source>
</evidence>
<dbReference type="Gene3D" id="1.25.40.10">
    <property type="entry name" value="Tetratricopeptide repeat domain"/>
    <property type="match status" value="1"/>
</dbReference>
<reference evidence="4" key="1">
    <citation type="submission" date="2015-11" db="EMBL/GenBank/DDBJ databases">
        <authorList>
            <person name="Zhang Y."/>
            <person name="Guo Z."/>
        </authorList>
    </citation>
    <scope>NUCLEOTIDE SEQUENCE</scope>
    <source>
        <strain evidence="4">BN30871</strain>
    </source>
</reference>
<name>A0A0S4XPQ6_9BACT</name>
<organism evidence="4">
    <name type="scientific">Sulfurovum sp. enrichment culture clone C5</name>
    <dbReference type="NCBI Taxonomy" id="497650"/>
    <lineage>
        <taxon>Bacteria</taxon>
        <taxon>Pseudomonadati</taxon>
        <taxon>Campylobacterota</taxon>
        <taxon>Epsilonproteobacteria</taxon>
        <taxon>Campylobacterales</taxon>
        <taxon>Sulfurovaceae</taxon>
        <taxon>Sulfurovum</taxon>
        <taxon>environmental samples</taxon>
    </lineage>
</organism>
<feature type="coiled-coil region" evidence="2">
    <location>
        <begin position="16"/>
        <end position="64"/>
    </location>
</feature>
<dbReference type="PROSITE" id="PS50005">
    <property type="entry name" value="TPR"/>
    <property type="match status" value="1"/>
</dbReference>
<dbReference type="AlphaFoldDB" id="A0A0S4XPQ6"/>
<evidence type="ECO:0000256" key="1">
    <source>
        <dbReference type="PROSITE-ProRule" id="PRU00339"/>
    </source>
</evidence>
<dbReference type="InterPro" id="IPR011990">
    <property type="entry name" value="TPR-like_helical_dom_sf"/>
</dbReference>
<accession>A0A0S4XPQ6</accession>